<organism evidence="1 2">
    <name type="scientific">Aquimarina rubra</name>
    <dbReference type="NCBI Taxonomy" id="1920033"/>
    <lineage>
        <taxon>Bacteria</taxon>
        <taxon>Pseudomonadati</taxon>
        <taxon>Bacteroidota</taxon>
        <taxon>Flavobacteriia</taxon>
        <taxon>Flavobacteriales</taxon>
        <taxon>Flavobacteriaceae</taxon>
        <taxon>Aquimarina</taxon>
    </lineage>
</organism>
<dbReference type="EMBL" id="JBHULE010000008">
    <property type="protein sequence ID" value="MFD2561932.1"/>
    <property type="molecule type" value="Genomic_DNA"/>
</dbReference>
<name>A0ABW5LBW6_9FLAO</name>
<proteinExistence type="predicted"/>
<reference evidence="2" key="1">
    <citation type="journal article" date="2019" name="Int. J. Syst. Evol. Microbiol.">
        <title>The Global Catalogue of Microorganisms (GCM) 10K type strain sequencing project: providing services to taxonomists for standard genome sequencing and annotation.</title>
        <authorList>
            <consortium name="The Broad Institute Genomics Platform"/>
            <consortium name="The Broad Institute Genome Sequencing Center for Infectious Disease"/>
            <person name="Wu L."/>
            <person name="Ma J."/>
        </authorList>
    </citation>
    <scope>NUCLEOTIDE SEQUENCE [LARGE SCALE GENOMIC DNA]</scope>
    <source>
        <strain evidence="2">KCTC 52274</strain>
    </source>
</reference>
<keyword evidence="2" id="KW-1185">Reference proteome</keyword>
<accession>A0ABW5LBW6</accession>
<evidence type="ECO:0000313" key="2">
    <source>
        <dbReference type="Proteomes" id="UP001597319"/>
    </source>
</evidence>
<comment type="caution">
    <text evidence="1">The sequence shown here is derived from an EMBL/GenBank/DDBJ whole genome shotgun (WGS) entry which is preliminary data.</text>
</comment>
<evidence type="ECO:0000313" key="1">
    <source>
        <dbReference type="EMBL" id="MFD2561932.1"/>
    </source>
</evidence>
<dbReference type="Proteomes" id="UP001597319">
    <property type="component" value="Unassembled WGS sequence"/>
</dbReference>
<gene>
    <name evidence="1" type="ORF">ACFSR1_04560</name>
</gene>
<dbReference type="RefSeq" id="WP_378290084.1">
    <property type="nucleotide sequence ID" value="NZ_JBHULE010000008.1"/>
</dbReference>
<protein>
    <submittedName>
        <fullName evidence="1">Uncharacterized protein</fullName>
    </submittedName>
</protein>
<sequence length="156" mass="18163">MKFLVVFIGLLFTNANVADIAEVRELYRYAKDSKENTEKFLEITEKTNYQNDPVLSAYYGCALTLKASFSEKRGDKISFFKQGKKLIESSIETDPNNIELRMIRLSVQSNAPRIIRYYKEIDEDKNYLIKNIDKVTSLKLKEFIKGFMSTSKVFEK</sequence>